<feature type="repeat" description="ANK" evidence="2">
    <location>
        <begin position="98"/>
        <end position="130"/>
    </location>
</feature>
<dbReference type="Gene3D" id="1.25.40.20">
    <property type="entry name" value="Ankyrin repeat-containing domain"/>
    <property type="match status" value="1"/>
</dbReference>
<name>A0A5K1UIB3_ENTHI</name>
<dbReference type="VEuPathDB" id="AmoebaDB:EHI7A_156620"/>
<dbReference type="PROSITE" id="PS50014">
    <property type="entry name" value="BROMODOMAIN_2"/>
    <property type="match status" value="1"/>
</dbReference>
<dbReference type="InterPro" id="IPR002110">
    <property type="entry name" value="Ankyrin_rpt"/>
</dbReference>
<dbReference type="OMA" id="QKNCIDI"/>
<dbReference type="SMART" id="SM00248">
    <property type="entry name" value="ANK"/>
    <property type="match status" value="5"/>
</dbReference>
<dbReference type="InterPro" id="IPR001487">
    <property type="entry name" value="Bromodomain"/>
</dbReference>
<comment type="caution">
    <text evidence="6">The sequence shown here is derived from an EMBL/GenBank/DDBJ whole genome shotgun (WGS) entry which is preliminary data.</text>
</comment>
<accession>A0A5K1UIB3</accession>
<dbReference type="PRINTS" id="PR00503">
    <property type="entry name" value="BROMODOMAIN"/>
</dbReference>
<dbReference type="VEuPathDB" id="AmoebaDB:KM1_247850"/>
<dbReference type="VEuPathDB" id="AmoebaDB:EHI5A_195210"/>
<dbReference type="InterPro" id="IPR036770">
    <property type="entry name" value="Ankyrin_rpt-contain_sf"/>
</dbReference>
<dbReference type="Pfam" id="PF17035">
    <property type="entry name" value="BET"/>
    <property type="match status" value="1"/>
</dbReference>
<organism evidence="6 7">
    <name type="scientific">Entamoeba histolytica</name>
    <dbReference type="NCBI Taxonomy" id="5759"/>
    <lineage>
        <taxon>Eukaryota</taxon>
        <taxon>Amoebozoa</taxon>
        <taxon>Evosea</taxon>
        <taxon>Archamoebae</taxon>
        <taxon>Mastigamoebida</taxon>
        <taxon>Entamoebidae</taxon>
        <taxon>Entamoeba</taxon>
    </lineage>
</organism>
<dbReference type="PANTHER" id="PTHR45926">
    <property type="entry name" value="OSJNBA0053K19.4 PROTEIN"/>
    <property type="match status" value="1"/>
</dbReference>
<feature type="coiled-coil region" evidence="4">
    <location>
        <begin position="494"/>
        <end position="523"/>
    </location>
</feature>
<keyword evidence="2" id="KW-0040">ANK repeat</keyword>
<evidence type="ECO:0000256" key="1">
    <source>
        <dbReference type="ARBA" id="ARBA00023117"/>
    </source>
</evidence>
<evidence type="ECO:0000259" key="5">
    <source>
        <dbReference type="PROSITE" id="PS50014"/>
    </source>
</evidence>
<sequence length="620" mass="71984">MGEREESIHWLCYNGEKERVCKAISNGEKINKIDKYGYCPIHYTIIQNNKELFEILCEHGCKSNETSLKLSCLHIAVYFDKFDFVEKLIDQKNCVDINGETPLMYAARFHRNDFLIYLLKKGTNLKTTNPNGNTALHEAVLSGNVIGAAELIRYGAKITDTNKSTKTPFSSIQFKINKKNIKSNIKIIYNPTVSPANEKLFKAVNTDMKIKSKNGKIFDVHKCVVSQFHLPNNLSDGAMEIFIEWMYLQRSPLLESQSIDSIAKEVVELLNNDEIKSYIATYIIEQKGPYPKELLKAISNLELRNKNVNLSRYIIMKAFEKFDQNKTTLKQLTSEELASLVEALPLKEIFLELTSPVPLQYNEEIKLSSDHDKKEYPMTDFNKKLCQEFISWISNNQKIAAFMFPVDEERDGAFGYYKMIRKPMCIENIKTKLNDNKYKTANDFMHDLRQVWKNGMTYNRVGTLYYIYADDLRVLCEEHWDKIPLHSKDEKTIIKESQKERIAEKEKRENNEKRKLKRKAEELPLVLEDDEDITLNVKQQPKTKTKKVKKEKLEIKTYSLNDKVRVMEKIEKLTPDQQKEIPNILGAKEIGESFELNLETMSDANLTKLEAFCDSNINCN</sequence>
<dbReference type="SUPFAM" id="SSF47370">
    <property type="entry name" value="Bromodomain"/>
    <property type="match status" value="1"/>
</dbReference>
<dbReference type="VEuPathDB" id="AmoebaDB:EHI_008050"/>
<dbReference type="Proteomes" id="UP000078387">
    <property type="component" value="Unassembled WGS sequence"/>
</dbReference>
<evidence type="ECO:0000256" key="4">
    <source>
        <dbReference type="SAM" id="Coils"/>
    </source>
</evidence>
<gene>
    <name evidence="6" type="ORF">CL6EHI_008050</name>
</gene>
<proteinExistence type="predicted"/>
<keyword evidence="4" id="KW-0175">Coiled coil</keyword>
<dbReference type="SUPFAM" id="SSF48403">
    <property type="entry name" value="Ankyrin repeat"/>
    <property type="match status" value="1"/>
</dbReference>
<feature type="repeat" description="ANK" evidence="2">
    <location>
        <begin position="131"/>
        <end position="163"/>
    </location>
</feature>
<evidence type="ECO:0000256" key="3">
    <source>
        <dbReference type="PROSITE-ProRule" id="PRU00035"/>
    </source>
</evidence>
<dbReference type="VEuPathDB" id="AmoebaDB:EHI8A_179980"/>
<dbReference type="PROSITE" id="PS50088">
    <property type="entry name" value="ANK_REPEAT"/>
    <property type="match status" value="2"/>
</dbReference>
<keyword evidence="1 3" id="KW-0103">Bromodomain</keyword>
<reference evidence="6 7" key="1">
    <citation type="submission" date="2016-05" db="EMBL/GenBank/DDBJ databases">
        <title>First whole genome sequencing of Entamoeba histolytica HM1:IMSS-clone-6.</title>
        <authorList>
            <person name="Mukherjee Avik.K."/>
            <person name="Izumyama S."/>
            <person name="Nakada-Tsukui K."/>
            <person name="Nozaki T."/>
        </authorList>
    </citation>
    <scope>NUCLEOTIDE SEQUENCE [LARGE SCALE GENOMIC DNA]</scope>
    <source>
        <strain evidence="6 7">HM1:IMSS clone 6</strain>
    </source>
</reference>
<dbReference type="SMART" id="SM00297">
    <property type="entry name" value="BROMO"/>
    <property type="match status" value="1"/>
</dbReference>
<dbReference type="PROSITE" id="PS50297">
    <property type="entry name" value="ANK_REP_REGION"/>
    <property type="match status" value="2"/>
</dbReference>
<dbReference type="Pfam" id="PF00439">
    <property type="entry name" value="Bromodomain"/>
    <property type="match status" value="1"/>
</dbReference>
<evidence type="ECO:0000313" key="7">
    <source>
        <dbReference type="Proteomes" id="UP000078387"/>
    </source>
</evidence>
<dbReference type="InterPro" id="IPR027353">
    <property type="entry name" value="NET_dom"/>
</dbReference>
<feature type="domain" description="Bromo" evidence="5">
    <location>
        <begin position="394"/>
        <end position="466"/>
    </location>
</feature>
<protein>
    <submittedName>
        <fullName evidence="6">Ankyrin repeat protein putative</fullName>
    </submittedName>
</protein>
<dbReference type="InterPro" id="IPR036427">
    <property type="entry name" value="Bromodomain-like_sf"/>
</dbReference>
<evidence type="ECO:0000313" key="6">
    <source>
        <dbReference type="EMBL" id="GAT93834.1"/>
    </source>
</evidence>
<dbReference type="CDD" id="cd04369">
    <property type="entry name" value="Bromodomain"/>
    <property type="match status" value="1"/>
</dbReference>
<dbReference type="EMBL" id="BDEQ01000001">
    <property type="protein sequence ID" value="GAT93834.1"/>
    <property type="molecule type" value="Genomic_DNA"/>
</dbReference>
<evidence type="ECO:0000256" key="2">
    <source>
        <dbReference type="PROSITE-ProRule" id="PRU00023"/>
    </source>
</evidence>
<dbReference type="AlphaFoldDB" id="A0A5K1UIB3"/>
<dbReference type="Pfam" id="PF12796">
    <property type="entry name" value="Ank_2"/>
    <property type="match status" value="1"/>
</dbReference>
<dbReference type="Gene3D" id="1.20.920.10">
    <property type="entry name" value="Bromodomain-like"/>
    <property type="match status" value="1"/>
</dbReference>